<dbReference type="InterPro" id="IPR014529">
    <property type="entry name" value="UCP026631"/>
</dbReference>
<dbReference type="Proteomes" id="UP000652427">
    <property type="component" value="Unassembled WGS sequence"/>
</dbReference>
<comment type="caution">
    <text evidence="3">The sequence shown here is derived from an EMBL/GenBank/DDBJ whole genome shotgun (WGS) entry which is preliminary data.</text>
</comment>
<keyword evidence="1" id="KW-0472">Membrane</keyword>
<sequence length="508" mass="56142">MSEPTETPPVQDSAPFRHLHPLSIILKSLSMIGRNIVAIAVLHFSLFDQNIAYTMLAAAALVVLVAGVTALIWSRFTYQVTDREIRIKSGLLNRNNRSIPFDRIQDVSLEQKLPHRLLRLATVALETGSGGGEDGQLEALTRSDAEELRDTIRDYKAGRNAVSPDSIEQVATEEAPALFAMDNRRIFIAGLFNFSFVLLAILGALAQNLDFLLPDDFFDPRNWFDALPDQQIIDGLSFWVRVAGVLGAIFSLVIIGFVSGIIRTFIREYGFRLDRVDSGQPGFRRRRGLFTLTDMVMPIHRVQAAIIQTGPVRQRYGWYHLKFKSLAGDASGETDHSAAPCATRAEINAVLGQCAIRSPGETVPFHQVSSALWWRRALLAVLLLGAIAMTSGTLFHSGFYAVLLLAGPVSLFLFLSWQQHQYVLSDGQLFVRSGWWRRRLTLLPLSKIQTVDVSQTAWDHPLDLATIIIGIAGGSAVAPLTIRAIGLDRASDLRRQLLSRTASHPAIG</sequence>
<dbReference type="RefSeq" id="WP_176280527.1">
    <property type="nucleotide sequence ID" value="NZ_JABWMH010000004.1"/>
</dbReference>
<evidence type="ECO:0000259" key="2">
    <source>
        <dbReference type="Pfam" id="PF03703"/>
    </source>
</evidence>
<dbReference type="InterPro" id="IPR005182">
    <property type="entry name" value="YdbS-like_PH"/>
</dbReference>
<proteinExistence type="predicted"/>
<dbReference type="PANTHER" id="PTHR34473">
    <property type="entry name" value="UPF0699 TRANSMEMBRANE PROTEIN YDBS"/>
    <property type="match status" value="1"/>
</dbReference>
<keyword evidence="4" id="KW-1185">Reference proteome</keyword>
<dbReference type="EMBL" id="JABWMH010000004">
    <property type="protein sequence ID" value="NVD29103.1"/>
    <property type="molecule type" value="Genomic_DNA"/>
</dbReference>
<evidence type="ECO:0000256" key="1">
    <source>
        <dbReference type="SAM" id="Phobius"/>
    </source>
</evidence>
<feature type="transmembrane region" description="Helical" evidence="1">
    <location>
        <begin position="186"/>
        <end position="206"/>
    </location>
</feature>
<organism evidence="3 4">
    <name type="scientific">Parasphingorhabdus flavimaris</name>
    <dbReference type="NCBI Taxonomy" id="266812"/>
    <lineage>
        <taxon>Bacteria</taxon>
        <taxon>Pseudomonadati</taxon>
        <taxon>Pseudomonadota</taxon>
        <taxon>Alphaproteobacteria</taxon>
        <taxon>Sphingomonadales</taxon>
        <taxon>Sphingomonadaceae</taxon>
        <taxon>Parasphingorhabdus</taxon>
    </lineage>
</organism>
<feature type="transmembrane region" description="Helical" evidence="1">
    <location>
        <begin position="238"/>
        <end position="262"/>
    </location>
</feature>
<dbReference type="PIRSF" id="PIRSF026631">
    <property type="entry name" value="UCP026631"/>
    <property type="match status" value="1"/>
</dbReference>
<feature type="transmembrane region" description="Helical" evidence="1">
    <location>
        <begin position="373"/>
        <end position="392"/>
    </location>
</feature>
<feature type="transmembrane region" description="Helical" evidence="1">
    <location>
        <begin position="51"/>
        <end position="73"/>
    </location>
</feature>
<dbReference type="PANTHER" id="PTHR34473:SF2">
    <property type="entry name" value="UPF0699 TRANSMEMBRANE PROTEIN YDBT"/>
    <property type="match status" value="1"/>
</dbReference>
<dbReference type="Pfam" id="PF03703">
    <property type="entry name" value="bPH_2"/>
    <property type="match status" value="2"/>
</dbReference>
<name>A0ABX2N5W5_9SPHN</name>
<gene>
    <name evidence="3" type="ORF">HUO14_14475</name>
</gene>
<accession>A0ABX2N5W5</accession>
<feature type="domain" description="YdbS-like PH" evidence="2">
    <location>
        <begin position="417"/>
        <end position="497"/>
    </location>
</feature>
<feature type="domain" description="YdbS-like PH" evidence="2">
    <location>
        <begin position="73"/>
        <end position="152"/>
    </location>
</feature>
<keyword evidence="1" id="KW-0812">Transmembrane</keyword>
<reference evidence="3 4" key="1">
    <citation type="submission" date="2020-06" db="EMBL/GenBank/DDBJ databases">
        <authorList>
            <person name="Kim S.-J."/>
            <person name="Park S.-J."/>
        </authorList>
    </citation>
    <scope>NUCLEOTIDE SEQUENCE [LARGE SCALE GENOMIC DNA]</scope>
    <source>
        <strain evidence="3 4">SW-151</strain>
    </source>
</reference>
<evidence type="ECO:0000313" key="3">
    <source>
        <dbReference type="EMBL" id="NVD29103.1"/>
    </source>
</evidence>
<evidence type="ECO:0000313" key="4">
    <source>
        <dbReference type="Proteomes" id="UP000652427"/>
    </source>
</evidence>
<keyword evidence="1" id="KW-1133">Transmembrane helix</keyword>
<protein>
    <submittedName>
        <fullName evidence="3">PH domain-containing protein</fullName>
    </submittedName>
</protein>